<sequence>MKGISLVKISPKGYALEFKKKIPQNAAKSKKGSKNNKNPSQSKSLFIDFL</sequence>
<evidence type="ECO:0000313" key="3">
    <source>
        <dbReference type="Proteomes" id="UP000007091"/>
    </source>
</evidence>
<gene>
    <name evidence="2" type="ordered locus">HPB8_1065</name>
</gene>
<dbReference type="AlphaFoldDB" id="D7FEL5"/>
<dbReference type="Proteomes" id="UP000007091">
    <property type="component" value="Chromosome"/>
</dbReference>
<dbReference type="EMBL" id="FN598874">
    <property type="protein sequence ID" value="CBI66622.1"/>
    <property type="molecule type" value="Genomic_DNA"/>
</dbReference>
<organism evidence="2 3">
    <name type="scientific">Helicobacter pylori (strain B8)</name>
    <dbReference type="NCBI Taxonomy" id="693745"/>
    <lineage>
        <taxon>Bacteria</taxon>
        <taxon>Pseudomonadati</taxon>
        <taxon>Campylobacterota</taxon>
        <taxon>Epsilonproteobacteria</taxon>
        <taxon>Campylobacterales</taxon>
        <taxon>Helicobacteraceae</taxon>
        <taxon>Helicobacter</taxon>
    </lineage>
</organism>
<accession>D7FEL5</accession>
<dbReference type="HOGENOM" id="CLU_215854_0_0_7"/>
<proteinExistence type="predicted"/>
<name>D7FEL5_HELP3</name>
<feature type="region of interest" description="Disordered" evidence="1">
    <location>
        <begin position="25"/>
        <end position="50"/>
    </location>
</feature>
<evidence type="ECO:0000313" key="2">
    <source>
        <dbReference type="EMBL" id="CBI66622.1"/>
    </source>
</evidence>
<protein>
    <submittedName>
        <fullName evidence="2">Uncharacterized protein</fullName>
    </submittedName>
</protein>
<evidence type="ECO:0000256" key="1">
    <source>
        <dbReference type="SAM" id="MobiDB-lite"/>
    </source>
</evidence>
<feature type="compositionally biased region" description="Low complexity" evidence="1">
    <location>
        <begin position="35"/>
        <end position="44"/>
    </location>
</feature>
<reference evidence="2 3" key="1">
    <citation type="journal article" date="2010" name="BMC Genomics">
        <title>Sequencing, annotation, and comparative genome analysis of the gerbil-adapted Helicobacter pylori strain B8.</title>
        <authorList>
            <person name="Farnbacher M."/>
            <person name="Jahns T."/>
            <person name="Willrodt D."/>
            <person name="Daniel R."/>
            <person name="Haas R."/>
            <person name="Goesmann A."/>
            <person name="Kurtz S."/>
            <person name="Rieder G."/>
        </authorList>
    </citation>
    <scope>NUCLEOTIDE SEQUENCE [LARGE SCALE GENOMIC DNA]</scope>
    <source>
        <strain evidence="2 3">B8</strain>
    </source>
</reference>
<dbReference type="KEGG" id="hpl:HPB8_1065"/>